<dbReference type="RefSeq" id="WP_281467768.1">
    <property type="nucleotide sequence ID" value="NZ_CP124535.1"/>
</dbReference>
<dbReference type="InterPro" id="IPR003772">
    <property type="entry name" value="YceD"/>
</dbReference>
<dbReference type="Pfam" id="PF02620">
    <property type="entry name" value="YceD"/>
    <property type="match status" value="1"/>
</dbReference>
<accession>A0ABY8Q9H7</accession>
<reference evidence="1 2" key="1">
    <citation type="submission" date="2023-04" db="EMBL/GenBank/DDBJ databases">
        <title>YMD61, complete Genome.</title>
        <authorList>
            <person name="Zhang J."/>
        </authorList>
    </citation>
    <scope>NUCLEOTIDE SEQUENCE [LARGE SCALE GENOMIC DNA]</scope>
    <source>
        <strain evidence="1 2">YMD61</strain>
    </source>
</reference>
<gene>
    <name evidence="1" type="ORF">QF092_03725</name>
</gene>
<organism evidence="1 2">
    <name type="scientific">Fuscovulum ytuae</name>
    <dbReference type="NCBI Taxonomy" id="3042299"/>
    <lineage>
        <taxon>Bacteria</taxon>
        <taxon>Pseudomonadati</taxon>
        <taxon>Pseudomonadota</taxon>
        <taxon>Alphaproteobacteria</taxon>
        <taxon>Rhodobacterales</taxon>
        <taxon>Paracoccaceae</taxon>
        <taxon>Fuscovulum</taxon>
    </lineage>
</organism>
<dbReference type="EMBL" id="CP124535">
    <property type="protein sequence ID" value="WGV16930.1"/>
    <property type="molecule type" value="Genomic_DNA"/>
</dbReference>
<keyword evidence="2" id="KW-1185">Reference proteome</keyword>
<dbReference type="Proteomes" id="UP001230978">
    <property type="component" value="Chromosome"/>
</dbReference>
<name>A0ABY8Q9H7_9RHOB</name>
<sequence>MPDETAAPPPFHHPLRSATLATRKPTRFDLRPDRSTRDWMATQLGLIALPAFRFAGEIRPAGREDFTLEAKLTAEAVQPCSVTLAPVTAHLTEDVRRHYIAKWQEPEGDEVEMPEDDSEEPLPETIDLALVALEALELSLPLYPRAEGVALGEAVFAAPGTAPLRDEDLRPFAGLAALKSRLDGSDQG</sequence>
<protein>
    <submittedName>
        <fullName evidence="1">DUF177 domain-containing protein</fullName>
    </submittedName>
</protein>
<proteinExistence type="predicted"/>
<evidence type="ECO:0000313" key="2">
    <source>
        <dbReference type="Proteomes" id="UP001230978"/>
    </source>
</evidence>
<evidence type="ECO:0000313" key="1">
    <source>
        <dbReference type="EMBL" id="WGV16930.1"/>
    </source>
</evidence>